<accession>A0A1G6HCL3</accession>
<dbReference type="EMBL" id="FMYF01000008">
    <property type="protein sequence ID" value="SDB91818.1"/>
    <property type="molecule type" value="Genomic_DNA"/>
</dbReference>
<proteinExistence type="predicted"/>
<dbReference type="OrthoDB" id="3481802at2"/>
<dbReference type="AlphaFoldDB" id="A0A1G6HCL3"/>
<dbReference type="Pfam" id="PF18963">
    <property type="entry name" value="DUF5703"/>
    <property type="match status" value="1"/>
</dbReference>
<reference evidence="1 2" key="1">
    <citation type="submission" date="2016-06" db="EMBL/GenBank/DDBJ databases">
        <authorList>
            <person name="Olsen C.W."/>
            <person name="Carey S."/>
            <person name="Hinshaw L."/>
            <person name="Karasin A.I."/>
        </authorList>
    </citation>
    <scope>NUCLEOTIDE SEQUENCE [LARGE SCALE GENOMIC DNA]</scope>
    <source>
        <strain evidence="1 2">LZ-22</strain>
    </source>
</reference>
<name>A0A1G6HCL3_9ACTN</name>
<sequence length="80" mass="10176">MERVTTRTRVRQRPDADYDVRRLTIDREMSRNALRQMLTEEAEREGWELHRLRRYRDGRREVWMRRRIIRVRATWESYPE</sequence>
<protein>
    <submittedName>
        <fullName evidence="1">Uncharacterized protein</fullName>
    </submittedName>
</protein>
<evidence type="ECO:0000313" key="1">
    <source>
        <dbReference type="EMBL" id="SDB91818.1"/>
    </source>
</evidence>
<gene>
    <name evidence="1" type="ORF">GA0111570_108121</name>
</gene>
<keyword evidence="2" id="KW-1185">Reference proteome</keyword>
<organism evidence="1 2">
    <name type="scientific">Raineyella antarctica</name>
    <dbReference type="NCBI Taxonomy" id="1577474"/>
    <lineage>
        <taxon>Bacteria</taxon>
        <taxon>Bacillati</taxon>
        <taxon>Actinomycetota</taxon>
        <taxon>Actinomycetes</taxon>
        <taxon>Propionibacteriales</taxon>
        <taxon>Propionibacteriaceae</taxon>
        <taxon>Raineyella</taxon>
    </lineage>
</organism>
<evidence type="ECO:0000313" key="2">
    <source>
        <dbReference type="Proteomes" id="UP000199086"/>
    </source>
</evidence>
<dbReference type="Proteomes" id="UP000199086">
    <property type="component" value="Unassembled WGS sequence"/>
</dbReference>
<dbReference type="STRING" id="1577474.GA0111570_108121"/>
<dbReference type="InterPro" id="IPR043758">
    <property type="entry name" value="DUF5703"/>
</dbReference>